<evidence type="ECO:0000313" key="3">
    <source>
        <dbReference type="Proteomes" id="UP001197093"/>
    </source>
</evidence>
<dbReference type="AlphaFoldDB" id="A0AAD4F5X9"/>
<feature type="region of interest" description="Disordered" evidence="1">
    <location>
        <begin position="1"/>
        <end position="141"/>
    </location>
</feature>
<reference evidence="2" key="1">
    <citation type="submission" date="2023-02" db="EMBL/GenBank/DDBJ databases">
        <authorList>
            <person name="Palmer J.M."/>
        </authorList>
    </citation>
    <scope>NUCLEOTIDE SEQUENCE</scope>
    <source>
        <strain evidence="2">FW57</strain>
    </source>
</reference>
<gene>
    <name evidence="2" type="ORF">NEMBOFW57_003981</name>
</gene>
<feature type="compositionally biased region" description="Basic and acidic residues" evidence="1">
    <location>
        <begin position="27"/>
        <end position="48"/>
    </location>
</feature>
<name>A0AAD4F5X9_9PEZI</name>
<proteinExistence type="predicted"/>
<protein>
    <submittedName>
        <fullName evidence="2">Uncharacterized protein</fullName>
    </submittedName>
</protein>
<feature type="compositionally biased region" description="Pro residues" evidence="1">
    <location>
        <begin position="76"/>
        <end position="95"/>
    </location>
</feature>
<sequence>MSFASSTMAALSAVPRPRCRPPPPSDHNQRPQRTKEPPAPPHHTDLRPPRGCFKVTGSKGLSVRFAAEARRGPAPSAAPPSAPSPPSRPPPPPPDTASSSSSPAADRPRRCRHARPDPDKPPADRSVRWGPPLAPVPWKPR</sequence>
<comment type="caution">
    <text evidence="2">The sequence shown here is derived from an EMBL/GenBank/DDBJ whole genome shotgun (WGS) entry which is preliminary data.</text>
</comment>
<feature type="compositionally biased region" description="Pro residues" evidence="1">
    <location>
        <begin position="132"/>
        <end position="141"/>
    </location>
</feature>
<feature type="compositionally biased region" description="Low complexity" evidence="1">
    <location>
        <begin position="96"/>
        <end position="105"/>
    </location>
</feature>
<evidence type="ECO:0000313" key="2">
    <source>
        <dbReference type="EMBL" id="KAG7293921.1"/>
    </source>
</evidence>
<keyword evidence="3" id="KW-1185">Reference proteome</keyword>
<organism evidence="2 3">
    <name type="scientific">Staphylotrichum longicolle</name>
    <dbReference type="NCBI Taxonomy" id="669026"/>
    <lineage>
        <taxon>Eukaryota</taxon>
        <taxon>Fungi</taxon>
        <taxon>Dikarya</taxon>
        <taxon>Ascomycota</taxon>
        <taxon>Pezizomycotina</taxon>
        <taxon>Sordariomycetes</taxon>
        <taxon>Sordariomycetidae</taxon>
        <taxon>Sordariales</taxon>
        <taxon>Chaetomiaceae</taxon>
        <taxon>Staphylotrichum</taxon>
    </lineage>
</organism>
<dbReference type="EMBL" id="JAHCVI010000001">
    <property type="protein sequence ID" value="KAG7293921.1"/>
    <property type="molecule type" value="Genomic_DNA"/>
</dbReference>
<accession>A0AAD4F5X9</accession>
<evidence type="ECO:0000256" key="1">
    <source>
        <dbReference type="SAM" id="MobiDB-lite"/>
    </source>
</evidence>
<feature type="compositionally biased region" description="Basic and acidic residues" evidence="1">
    <location>
        <begin position="114"/>
        <end position="127"/>
    </location>
</feature>
<dbReference type="Proteomes" id="UP001197093">
    <property type="component" value="Unassembled WGS sequence"/>
</dbReference>